<proteinExistence type="predicted"/>
<feature type="compositionally biased region" description="Basic and acidic residues" evidence="1">
    <location>
        <begin position="57"/>
        <end position="82"/>
    </location>
</feature>
<keyword evidence="3" id="KW-1185">Reference proteome</keyword>
<evidence type="ECO:0000313" key="3">
    <source>
        <dbReference type="Proteomes" id="UP000649617"/>
    </source>
</evidence>
<gene>
    <name evidence="2" type="ORF">SPIL2461_LOCUS16175</name>
</gene>
<evidence type="ECO:0000256" key="1">
    <source>
        <dbReference type="SAM" id="MobiDB-lite"/>
    </source>
</evidence>
<comment type="caution">
    <text evidence="2">The sequence shown here is derived from an EMBL/GenBank/DDBJ whole genome shotgun (WGS) entry which is preliminary data.</text>
</comment>
<dbReference type="Proteomes" id="UP000649617">
    <property type="component" value="Unassembled WGS sequence"/>
</dbReference>
<feature type="non-terminal residue" evidence="2">
    <location>
        <position position="102"/>
    </location>
</feature>
<protein>
    <submittedName>
        <fullName evidence="2">Uncharacterized protein</fullName>
    </submittedName>
</protein>
<accession>A0A812V3K7</accession>
<organism evidence="2 3">
    <name type="scientific">Symbiodinium pilosum</name>
    <name type="common">Dinoflagellate</name>
    <dbReference type="NCBI Taxonomy" id="2952"/>
    <lineage>
        <taxon>Eukaryota</taxon>
        <taxon>Sar</taxon>
        <taxon>Alveolata</taxon>
        <taxon>Dinophyceae</taxon>
        <taxon>Suessiales</taxon>
        <taxon>Symbiodiniaceae</taxon>
        <taxon>Symbiodinium</taxon>
    </lineage>
</organism>
<feature type="region of interest" description="Disordered" evidence="1">
    <location>
        <begin position="29"/>
        <end position="102"/>
    </location>
</feature>
<reference evidence="2" key="1">
    <citation type="submission" date="2021-02" db="EMBL/GenBank/DDBJ databases">
        <authorList>
            <person name="Dougan E. K."/>
            <person name="Rhodes N."/>
            <person name="Thang M."/>
            <person name="Chan C."/>
        </authorList>
    </citation>
    <scope>NUCLEOTIDE SEQUENCE</scope>
</reference>
<dbReference type="AlphaFoldDB" id="A0A812V3K7"/>
<sequence>GHFNNAPVQAEPKPAVELAGTAKLEAGATFKAPTKAGPAAKQAPRAFAKPTPKVKGKPAEAKPAEVKKEPHSVTERAAEVKAPKTPPQADQPGSSSAGPSDD</sequence>
<feature type="non-terminal residue" evidence="2">
    <location>
        <position position="1"/>
    </location>
</feature>
<dbReference type="EMBL" id="CAJNIZ010041527">
    <property type="protein sequence ID" value="CAE7615589.1"/>
    <property type="molecule type" value="Genomic_DNA"/>
</dbReference>
<feature type="compositionally biased region" description="Polar residues" evidence="1">
    <location>
        <begin position="91"/>
        <end position="102"/>
    </location>
</feature>
<name>A0A812V3K7_SYMPI</name>
<evidence type="ECO:0000313" key="2">
    <source>
        <dbReference type="EMBL" id="CAE7615589.1"/>
    </source>
</evidence>